<feature type="compositionally biased region" description="Basic and acidic residues" evidence="10">
    <location>
        <begin position="529"/>
        <end position="540"/>
    </location>
</feature>
<feature type="region of interest" description="Disordered" evidence="10">
    <location>
        <begin position="889"/>
        <end position="913"/>
    </location>
</feature>
<dbReference type="GO" id="GO:0005634">
    <property type="term" value="C:nucleus"/>
    <property type="evidence" value="ECO:0007669"/>
    <property type="project" value="UniProtKB-SubCell"/>
</dbReference>
<feature type="compositionally biased region" description="Polar residues" evidence="10">
    <location>
        <begin position="547"/>
        <end position="571"/>
    </location>
</feature>
<dbReference type="PANTHER" id="PTHR10920:SF18">
    <property type="entry name" value="RRNA METHYLTRANSFERASE 2, MITOCHONDRIAL"/>
    <property type="match status" value="1"/>
</dbReference>
<dbReference type="InterPro" id="IPR002877">
    <property type="entry name" value="RNA_MeTrfase_FtsJ_dom"/>
</dbReference>
<evidence type="ECO:0000313" key="12">
    <source>
        <dbReference type="EMBL" id="KAK4140547.1"/>
    </source>
</evidence>
<comment type="subcellular location">
    <subcellularLocation>
        <location evidence="1">Nucleus</location>
    </subcellularLocation>
</comment>
<dbReference type="PROSITE" id="PS00354">
    <property type="entry name" value="HMGI_Y"/>
    <property type="match status" value="1"/>
</dbReference>
<feature type="compositionally biased region" description="Polar residues" evidence="10">
    <location>
        <begin position="713"/>
        <end position="728"/>
    </location>
</feature>
<dbReference type="Proteomes" id="UP001302676">
    <property type="component" value="Unassembled WGS sequence"/>
</dbReference>
<feature type="region of interest" description="Disordered" evidence="10">
    <location>
        <begin position="701"/>
        <end position="733"/>
    </location>
</feature>
<gene>
    <name evidence="12" type="ORF">C8A04DRAFT_39781</name>
</gene>
<feature type="compositionally biased region" description="Polar residues" evidence="10">
    <location>
        <begin position="514"/>
        <end position="523"/>
    </location>
</feature>
<dbReference type="GeneID" id="87821325"/>
<keyword evidence="5" id="KW-0808">Transferase</keyword>
<feature type="compositionally biased region" description="Acidic residues" evidence="10">
    <location>
        <begin position="858"/>
        <end position="867"/>
    </location>
</feature>
<comment type="caution">
    <text evidence="12">The sequence shown here is derived from an EMBL/GenBank/DDBJ whole genome shotgun (WGS) entry which is preliminary data.</text>
</comment>
<keyword evidence="7" id="KW-0539">Nucleus</keyword>
<comment type="similarity">
    <text evidence="2">Belongs to the class I-like SAM-binding methyltransferase superfamily. RNA methyltransferase RlmE family.</text>
</comment>
<evidence type="ECO:0000256" key="3">
    <source>
        <dbReference type="ARBA" id="ARBA00022552"/>
    </source>
</evidence>
<feature type="compositionally biased region" description="Basic and acidic residues" evidence="10">
    <location>
        <begin position="186"/>
        <end position="206"/>
    </location>
</feature>
<keyword evidence="4" id="KW-0489">Methyltransferase</keyword>
<organism evidence="12 13">
    <name type="scientific">Dichotomopilus funicola</name>
    <dbReference type="NCBI Taxonomy" id="1934379"/>
    <lineage>
        <taxon>Eukaryota</taxon>
        <taxon>Fungi</taxon>
        <taxon>Dikarya</taxon>
        <taxon>Ascomycota</taxon>
        <taxon>Pezizomycotina</taxon>
        <taxon>Sordariomycetes</taxon>
        <taxon>Sordariomycetidae</taxon>
        <taxon>Sordariales</taxon>
        <taxon>Chaetomiaceae</taxon>
        <taxon>Dichotomopilus</taxon>
    </lineage>
</organism>
<dbReference type="EMBL" id="MU853628">
    <property type="protein sequence ID" value="KAK4140547.1"/>
    <property type="molecule type" value="Genomic_DNA"/>
</dbReference>
<evidence type="ECO:0000256" key="8">
    <source>
        <dbReference type="ARBA" id="ARBA00041184"/>
    </source>
</evidence>
<dbReference type="AlphaFoldDB" id="A0AAN6UWK9"/>
<reference evidence="12" key="1">
    <citation type="journal article" date="2023" name="Mol. Phylogenet. Evol.">
        <title>Genome-scale phylogeny and comparative genomics of the fungal order Sordariales.</title>
        <authorList>
            <person name="Hensen N."/>
            <person name="Bonometti L."/>
            <person name="Westerberg I."/>
            <person name="Brannstrom I.O."/>
            <person name="Guillou S."/>
            <person name="Cros-Aarteil S."/>
            <person name="Calhoun S."/>
            <person name="Haridas S."/>
            <person name="Kuo A."/>
            <person name="Mondo S."/>
            <person name="Pangilinan J."/>
            <person name="Riley R."/>
            <person name="LaButti K."/>
            <person name="Andreopoulos B."/>
            <person name="Lipzen A."/>
            <person name="Chen C."/>
            <person name="Yan M."/>
            <person name="Daum C."/>
            <person name="Ng V."/>
            <person name="Clum A."/>
            <person name="Steindorff A."/>
            <person name="Ohm R.A."/>
            <person name="Martin F."/>
            <person name="Silar P."/>
            <person name="Natvig D.O."/>
            <person name="Lalanne C."/>
            <person name="Gautier V."/>
            <person name="Ament-Velasquez S.L."/>
            <person name="Kruys A."/>
            <person name="Hutchinson M.I."/>
            <person name="Powell A.J."/>
            <person name="Barry K."/>
            <person name="Miller A.N."/>
            <person name="Grigoriev I.V."/>
            <person name="Debuchy R."/>
            <person name="Gladieux P."/>
            <person name="Hiltunen Thoren M."/>
            <person name="Johannesson H."/>
        </authorList>
    </citation>
    <scope>NUCLEOTIDE SEQUENCE</scope>
    <source>
        <strain evidence="12">CBS 141.50</strain>
    </source>
</reference>
<feature type="compositionally biased region" description="Basic and acidic residues" evidence="10">
    <location>
        <begin position="902"/>
        <end position="913"/>
    </location>
</feature>
<evidence type="ECO:0000313" key="13">
    <source>
        <dbReference type="Proteomes" id="UP001302676"/>
    </source>
</evidence>
<dbReference type="GO" id="GO:0008650">
    <property type="term" value="F:rRNA (uridine-2'-O-)-methyltransferase activity"/>
    <property type="evidence" value="ECO:0007669"/>
    <property type="project" value="TreeGrafter"/>
</dbReference>
<keyword evidence="3" id="KW-0698">rRNA processing</keyword>
<feature type="region of interest" description="Disordered" evidence="10">
    <location>
        <begin position="186"/>
        <end position="211"/>
    </location>
</feature>
<dbReference type="GO" id="GO:0005739">
    <property type="term" value="C:mitochondrion"/>
    <property type="evidence" value="ECO:0007669"/>
    <property type="project" value="TreeGrafter"/>
</dbReference>
<feature type="region of interest" description="Disordered" evidence="10">
    <location>
        <begin position="843"/>
        <end position="872"/>
    </location>
</feature>
<keyword evidence="9" id="KW-0175">Coiled coil</keyword>
<dbReference type="SUPFAM" id="SSF53335">
    <property type="entry name" value="S-adenosyl-L-methionine-dependent methyltransferases"/>
    <property type="match status" value="1"/>
</dbReference>
<evidence type="ECO:0000256" key="2">
    <source>
        <dbReference type="ARBA" id="ARBA00009258"/>
    </source>
</evidence>
<dbReference type="RefSeq" id="XP_062633918.1">
    <property type="nucleotide sequence ID" value="XM_062784712.1"/>
</dbReference>
<dbReference type="Gene3D" id="3.40.50.150">
    <property type="entry name" value="Vaccinia Virus protein VP39"/>
    <property type="match status" value="1"/>
</dbReference>
<sequence length="1039" mass="114042">MASQQVSDNVHDLDLKYRSAVHECDLVARDEEARRLKLRNMILEDEATGSKDQLAQRDIRIKDLIEQINDFRGQLAGADEKSRRQDNLMQSQMREIANLKEELTAFNAVSQDSAKVLSEKLALSREVAVLKPELEHLQTQLRQVDTLEVELANGKRAAEKTTAEQNSDRQVEEDLRKQIRELEKELAKEKKAAGKKTKNGEKKNSEAEGELDSLREQLAAMEVSLTAEKRKVEQVTTSQNDNTEEEIQQLRQALKETQEALVAEKRAAKRQVKLEAGPEEEMAQLREELDETRRELAEQKKVQEKLRKENEQAQIDAEERQQAAADKVDRIRTKYRDVQEELKKCKAELEKAQDKATKLSSVSTTLVPVKGVVAKANGKKKRSADEMSVDNKVLLTPGGMDERPKRPIKKRGFDLSMVGGKSEFSITPFLNKTVNLDGSPKPDGNDTTPAPVVQFRGADAPAEETTEEPTEGTTGTPAKSPAATAAESDTKPSSAKLTEKRPRGRPRTKPLGDSSASKKNLTVRNRKAPRVESSLEKVAEEPDEADSSTNQDQENRTANTSDASANSTTKPATIALAPEKPEPKKKKRKLGASNTSTLFDGAEDEGERVAAASAVAAAPAPTAATSVAGVKRATKLGGAAKAVGAGKGPSAARFGGAENMPPPWTRGIVRLTVPSTTSSSCLHSHILMATSLTPSASQISQARIPPTCPPSPSLNSRQQTRLSSSNSKWKARQMRDPFVRAAEVQNLKSRAAFKLMSMDDDFKLFHKGKGQVVVDLGYAPGSWSQVAFDRTKPNGTVIGIDILPAQPPKGVTSIQGNFLDPRVQQLVKQVLLEGEQKRALERAERKRRAKEAGVGAGEEAEGEEEAGDGFADRPSYIDLERKAAQEILAASGKSASEEGDGEQEHAPSKEDKKPNLRVVDIVLSDMWEPWPLTRAFSIKSLKAPYDRLMNVSGIVFRDHAQSMDLCHAALSFASDTLKPGGHFVCKFYQGTEDKALELLLRKMFDTVKRVKPDGSRSESKEGFYVALKRQGDVTLQDIQ</sequence>
<evidence type="ECO:0000256" key="4">
    <source>
        <dbReference type="ARBA" id="ARBA00022603"/>
    </source>
</evidence>
<dbReference type="GO" id="GO:0006355">
    <property type="term" value="P:regulation of DNA-templated transcription"/>
    <property type="evidence" value="ECO:0007669"/>
    <property type="project" value="InterPro"/>
</dbReference>
<feature type="coiled-coil region" evidence="9">
    <location>
        <begin position="61"/>
        <end position="109"/>
    </location>
</feature>
<feature type="compositionally biased region" description="Acidic residues" evidence="10">
    <location>
        <begin position="461"/>
        <end position="470"/>
    </location>
</feature>
<dbReference type="InterPro" id="IPR000637">
    <property type="entry name" value="HMGI/Y_DNA-bd_CS"/>
</dbReference>
<feature type="compositionally biased region" description="Polar residues" evidence="10">
    <location>
        <begin position="424"/>
        <end position="436"/>
    </location>
</feature>
<dbReference type="Pfam" id="PF01728">
    <property type="entry name" value="FtsJ"/>
    <property type="match status" value="1"/>
</dbReference>
<reference evidence="12" key="2">
    <citation type="submission" date="2023-05" db="EMBL/GenBank/DDBJ databases">
        <authorList>
            <consortium name="Lawrence Berkeley National Laboratory"/>
            <person name="Steindorff A."/>
            <person name="Hensen N."/>
            <person name="Bonometti L."/>
            <person name="Westerberg I."/>
            <person name="Brannstrom I.O."/>
            <person name="Guillou S."/>
            <person name="Cros-Aarteil S."/>
            <person name="Calhoun S."/>
            <person name="Haridas S."/>
            <person name="Kuo A."/>
            <person name="Mondo S."/>
            <person name="Pangilinan J."/>
            <person name="Riley R."/>
            <person name="Labutti K."/>
            <person name="Andreopoulos B."/>
            <person name="Lipzen A."/>
            <person name="Chen C."/>
            <person name="Yanf M."/>
            <person name="Daum C."/>
            <person name="Ng V."/>
            <person name="Clum A."/>
            <person name="Ohm R."/>
            <person name="Martin F."/>
            <person name="Silar P."/>
            <person name="Natvig D."/>
            <person name="Lalanne C."/>
            <person name="Gautier V."/>
            <person name="Ament-Velasquez S.L."/>
            <person name="Kruys A."/>
            <person name="Hutchinson M.I."/>
            <person name="Powell A.J."/>
            <person name="Barry K."/>
            <person name="Miller A.N."/>
            <person name="Grigoriev I.V."/>
            <person name="Debuchy R."/>
            <person name="Gladieux P."/>
            <person name="Thoren M.H."/>
            <person name="Johannesson H."/>
        </authorList>
    </citation>
    <scope>NUCLEOTIDE SEQUENCE</scope>
    <source>
        <strain evidence="12">CBS 141.50</strain>
    </source>
</reference>
<keyword evidence="13" id="KW-1185">Reference proteome</keyword>
<feature type="region of interest" description="Disordered" evidence="10">
    <location>
        <begin position="300"/>
        <end position="327"/>
    </location>
</feature>
<evidence type="ECO:0000256" key="10">
    <source>
        <dbReference type="SAM" id="MobiDB-lite"/>
    </source>
</evidence>
<dbReference type="HAMAP" id="MF_01547">
    <property type="entry name" value="RNA_methyltr_E"/>
    <property type="match status" value="1"/>
</dbReference>
<evidence type="ECO:0000256" key="7">
    <source>
        <dbReference type="ARBA" id="ARBA00023242"/>
    </source>
</evidence>
<protein>
    <recommendedName>
        <fullName evidence="8">rRNA methyltransferase 2, mitochondrial</fullName>
    </recommendedName>
</protein>
<dbReference type="InterPro" id="IPR015507">
    <property type="entry name" value="rRNA-MeTfrase_E"/>
</dbReference>
<accession>A0AAN6UWK9</accession>
<dbReference type="InterPro" id="IPR050082">
    <property type="entry name" value="RNA_methyltr_RlmE"/>
</dbReference>
<evidence type="ECO:0000256" key="6">
    <source>
        <dbReference type="ARBA" id="ARBA00022691"/>
    </source>
</evidence>
<evidence type="ECO:0000259" key="11">
    <source>
        <dbReference type="Pfam" id="PF01728"/>
    </source>
</evidence>
<name>A0AAN6UWK9_9PEZI</name>
<dbReference type="InterPro" id="IPR029063">
    <property type="entry name" value="SAM-dependent_MTases_sf"/>
</dbReference>
<dbReference type="PANTHER" id="PTHR10920">
    <property type="entry name" value="RIBOSOMAL RNA METHYLTRANSFERASE"/>
    <property type="match status" value="1"/>
</dbReference>
<feature type="region of interest" description="Disordered" evidence="10">
    <location>
        <begin position="375"/>
        <end position="604"/>
    </location>
</feature>
<evidence type="ECO:0000256" key="1">
    <source>
        <dbReference type="ARBA" id="ARBA00004123"/>
    </source>
</evidence>
<proteinExistence type="inferred from homology"/>
<feature type="domain" description="Ribosomal RNA methyltransferase FtsJ" evidence="11">
    <location>
        <begin position="748"/>
        <end position="1029"/>
    </location>
</feature>
<keyword evidence="6" id="KW-0949">S-adenosyl-L-methionine</keyword>
<evidence type="ECO:0000256" key="9">
    <source>
        <dbReference type="SAM" id="Coils"/>
    </source>
</evidence>
<evidence type="ECO:0000256" key="5">
    <source>
        <dbReference type="ARBA" id="ARBA00022679"/>
    </source>
</evidence>